<dbReference type="Pfam" id="PF13785">
    <property type="entry name" value="DUF4178"/>
    <property type="match status" value="2"/>
</dbReference>
<evidence type="ECO:0000256" key="1">
    <source>
        <dbReference type="SAM" id="Phobius"/>
    </source>
</evidence>
<keyword evidence="1" id="KW-0472">Membrane</keyword>
<sequence>MAEPIYKVPCPACGAPVSFMSSASVMAVCSYCQSTLLRDADSVRNIGKMSDILADYSPIQIGTSGVYEGSAFSVVGRIQLQYEDGYWNEWYAVFDDGSTGWLADASGQYVFTRDAPAPASGPTFDALRPGNGVPHLDHLWNVADVRVAHCIAGQGELPFAVGAGYAVKAADLRYRDRFMTLDWSEPTLRCYVGKAVTLDGMKCQLLREGSAIADTAGRLRGKISSLNCPACGSPIQYAPGLTRFMVCPACHAESAQSPDKQEVLATQERVNARPTTLKPGDSGNIDGVLWDVLGVMVKREVGENAFWTEYLLFNVIKGFLWLVESDEGWQRVQVLDVWPSPAGNAITWETATFAHQYQYTGEVVWAAGSFNWRVKTGDRVVVNDYRQGQITLTSEATAEEMTWSRSQPVSAEQLQKWFTHASFKAAAATTRPGAGGIELETLAKVFTGGMVLLNIPALLNADDSGGPIFISAIAILLLWLPIWAWRKT</sequence>
<proteinExistence type="predicted"/>
<dbReference type="EMBL" id="JACHHN010000006">
    <property type="protein sequence ID" value="MBB5192267.1"/>
    <property type="molecule type" value="Genomic_DNA"/>
</dbReference>
<feature type="transmembrane region" description="Helical" evidence="1">
    <location>
        <begin position="466"/>
        <end position="485"/>
    </location>
</feature>
<accession>A0A840RGT9</accession>
<protein>
    <submittedName>
        <fullName evidence="3">Endogenous inhibitor of DNA gyrase (YacG/DUF329 family)</fullName>
    </submittedName>
</protein>
<evidence type="ECO:0000313" key="4">
    <source>
        <dbReference type="Proteomes" id="UP000543030"/>
    </source>
</evidence>
<dbReference type="InterPro" id="IPR025235">
    <property type="entry name" value="DUF4178"/>
</dbReference>
<evidence type="ECO:0000259" key="2">
    <source>
        <dbReference type="Pfam" id="PF13785"/>
    </source>
</evidence>
<reference evidence="3 4" key="1">
    <citation type="submission" date="2020-08" db="EMBL/GenBank/DDBJ databases">
        <title>Genomic Encyclopedia of Type Strains, Phase IV (KMG-IV): sequencing the most valuable type-strain genomes for metagenomic binning, comparative biology and taxonomic classification.</title>
        <authorList>
            <person name="Goeker M."/>
        </authorList>
    </citation>
    <scope>NUCLEOTIDE SEQUENCE [LARGE SCALE GENOMIC DNA]</scope>
    <source>
        <strain evidence="3 4">DSM 18233</strain>
    </source>
</reference>
<feature type="domain" description="DUF4178" evidence="2">
    <location>
        <begin position="278"/>
        <end position="410"/>
    </location>
</feature>
<dbReference type="AlphaFoldDB" id="A0A840RGT9"/>
<feature type="domain" description="DUF4178" evidence="2">
    <location>
        <begin position="60"/>
        <end position="196"/>
    </location>
</feature>
<gene>
    <name evidence="3" type="ORF">HNQ50_003008</name>
</gene>
<name>A0A840RGT9_9NEIS</name>
<comment type="caution">
    <text evidence="3">The sequence shown here is derived from an EMBL/GenBank/DDBJ whole genome shotgun (WGS) entry which is preliminary data.</text>
</comment>
<evidence type="ECO:0000313" key="3">
    <source>
        <dbReference type="EMBL" id="MBB5192267.1"/>
    </source>
</evidence>
<dbReference type="Proteomes" id="UP000543030">
    <property type="component" value="Unassembled WGS sequence"/>
</dbReference>
<keyword evidence="4" id="KW-1185">Reference proteome</keyword>
<keyword evidence="1" id="KW-1133">Transmembrane helix</keyword>
<keyword evidence="1" id="KW-0812">Transmembrane</keyword>
<organism evidence="3 4">
    <name type="scientific">Silvimonas terrae</name>
    <dbReference type="NCBI Taxonomy" id="300266"/>
    <lineage>
        <taxon>Bacteria</taxon>
        <taxon>Pseudomonadati</taxon>
        <taxon>Pseudomonadota</taxon>
        <taxon>Betaproteobacteria</taxon>
        <taxon>Neisseriales</taxon>
        <taxon>Chitinibacteraceae</taxon>
        <taxon>Silvimonas</taxon>
    </lineage>
</organism>
<dbReference type="RefSeq" id="WP_184101948.1">
    <property type="nucleotide sequence ID" value="NZ_JACHHN010000006.1"/>
</dbReference>